<dbReference type="Proteomes" id="UP000307841">
    <property type="component" value="Unassembled WGS sequence"/>
</dbReference>
<evidence type="ECO:0000256" key="3">
    <source>
        <dbReference type="ARBA" id="ARBA00022679"/>
    </source>
</evidence>
<feature type="domain" description="Carrier" evidence="4">
    <location>
        <begin position="673"/>
        <end position="747"/>
    </location>
</feature>
<dbReference type="InterPro" id="IPR020841">
    <property type="entry name" value="PKS_Beta-ketoAc_synthase_dom"/>
</dbReference>
<dbReference type="InterPro" id="IPR014030">
    <property type="entry name" value="Ketoacyl_synth_N"/>
</dbReference>
<dbReference type="Gene3D" id="1.10.1240.100">
    <property type="match status" value="1"/>
</dbReference>
<dbReference type="InterPro" id="IPR050091">
    <property type="entry name" value="PKS_NRPS_Biosynth_Enz"/>
</dbReference>
<keyword evidence="2" id="KW-0597">Phosphoprotein</keyword>
<dbReference type="PANTHER" id="PTHR43775">
    <property type="entry name" value="FATTY ACID SYNTHASE"/>
    <property type="match status" value="1"/>
</dbReference>
<keyword evidence="1" id="KW-0596">Phosphopantetheine</keyword>
<evidence type="ECO:0000259" key="5">
    <source>
        <dbReference type="PROSITE" id="PS52004"/>
    </source>
</evidence>
<dbReference type="AlphaFoldDB" id="A0A4U2Y3M8"/>
<accession>A0A4U2Y3M8</accession>
<feature type="domain" description="Ketosynthase family 3 (KS3)" evidence="5">
    <location>
        <begin position="40"/>
        <end position="459"/>
    </location>
</feature>
<dbReference type="PANTHER" id="PTHR43775:SF37">
    <property type="entry name" value="SI:DKEY-61P9.11"/>
    <property type="match status" value="1"/>
</dbReference>
<dbReference type="Pfam" id="PF22621">
    <property type="entry name" value="CurL-like_PKS_C"/>
    <property type="match status" value="1"/>
</dbReference>
<dbReference type="GO" id="GO:0004315">
    <property type="term" value="F:3-oxoacyl-[acyl-carrier-protein] synthase activity"/>
    <property type="evidence" value="ECO:0007669"/>
    <property type="project" value="InterPro"/>
</dbReference>
<dbReference type="CDD" id="cd00833">
    <property type="entry name" value="PKS"/>
    <property type="match status" value="1"/>
</dbReference>
<dbReference type="Pfam" id="PF00109">
    <property type="entry name" value="ketoacyl-synt"/>
    <property type="match status" value="1"/>
</dbReference>
<dbReference type="OrthoDB" id="9765680at2"/>
<dbReference type="PROSITE" id="PS50075">
    <property type="entry name" value="CARRIER"/>
    <property type="match status" value="1"/>
</dbReference>
<dbReference type="InterPro" id="IPR016039">
    <property type="entry name" value="Thiolase-like"/>
</dbReference>
<gene>
    <name evidence="6" type="ORF">E8L90_06195</name>
</gene>
<protein>
    <submittedName>
        <fullName evidence="6">Uncharacterized protein</fullName>
    </submittedName>
</protein>
<name>A0A4U2Y3M8_9BACL</name>
<dbReference type="RefSeq" id="WP_137028459.1">
    <property type="nucleotide sequence ID" value="NZ_SZNK01000001.1"/>
</dbReference>
<dbReference type="GO" id="GO:0005737">
    <property type="term" value="C:cytoplasm"/>
    <property type="evidence" value="ECO:0007669"/>
    <property type="project" value="TreeGrafter"/>
</dbReference>
<dbReference type="PROSITE" id="PS00606">
    <property type="entry name" value="KS3_1"/>
    <property type="match status" value="1"/>
</dbReference>
<evidence type="ECO:0000259" key="4">
    <source>
        <dbReference type="PROSITE" id="PS50075"/>
    </source>
</evidence>
<dbReference type="Gene3D" id="1.10.1200.10">
    <property type="entry name" value="ACP-like"/>
    <property type="match status" value="1"/>
</dbReference>
<dbReference type="InterPro" id="IPR018201">
    <property type="entry name" value="Ketoacyl_synth_AS"/>
</dbReference>
<evidence type="ECO:0000256" key="1">
    <source>
        <dbReference type="ARBA" id="ARBA00022450"/>
    </source>
</evidence>
<dbReference type="SUPFAM" id="SSF47336">
    <property type="entry name" value="ACP-like"/>
    <property type="match status" value="1"/>
</dbReference>
<sequence>MDPRAREVILKLVAEQKLSPKNGAFLLGELTANGDSKATDNEIAIIGIAGKFPQSNHLDKLWHNLSHSVNLVSTFPSKRRKDIDPYLYEVSNLDEFYGYGGYLDEIDKFDADFFRITPKEARAMDPIQRLFLETSWECIENAGYGGTIYGTKTGVFVGNDHTFGQTYKHLMGEDDPLTLVGSYAGILSSRVSYVLNLRGPSLVIDTACSSGLVAVHTACQSLVNNECDMAIAGGIYLRVFPVNVSSMQSIESSTRIVRSFDNNADGTVWGEGVGAILLKPLKKALQDGDYIHATIKGSAVNNDGASNGITAPNASSQQELLLNAWKSAKIHPETLSYVEAHGTGTVLGDPVELRGLSSAFRKFTQRRQFCGIGSIKTNMGHLVSASGIASLLKVVMALKHKQIPATLHFTRPNQYISFEESPVYITDQHQDWKRGDTPRRAGISSFGFSGTNCHLVLEEAPHRAVAEQADYHGPWIFTVSAKTKQAFDALLQQYCDFFEKNQSLRLADVCYTTAVGRSHYNYRLSCIVNRLEDLHNKLCQAMEKDPTTLTSFGIYYGHHSDRVKGEKHAILQTKANSITQTFKTLPTEMLQEICQLYVEGADIDWALLYCDQSASRLPLPVYPLERTRYWFDRHSKANAFSEMSLKHKEMDRQEPQEQSTWPEVVLTGRVEGESYTKIERILGQVWGELLELEEIQIDGHFLEVGGNSLLAIKMEVELEKHNIELSHILIAEYPTIRELADYLSQEGMVEI</sequence>
<dbReference type="InterPro" id="IPR036736">
    <property type="entry name" value="ACP-like_sf"/>
</dbReference>
<comment type="caution">
    <text evidence="6">The sequence shown here is derived from an EMBL/GenBank/DDBJ whole genome shotgun (WGS) entry which is preliminary data.</text>
</comment>
<evidence type="ECO:0000313" key="7">
    <source>
        <dbReference type="Proteomes" id="UP000307841"/>
    </source>
</evidence>
<keyword evidence="7" id="KW-1185">Reference proteome</keyword>
<reference evidence="6 7" key="1">
    <citation type="submission" date="2019-04" db="EMBL/GenBank/DDBJ databases">
        <title>Whole genome sequencing of Brevibacillus sp. TGS2-1.</title>
        <authorList>
            <person name="Choi A."/>
        </authorList>
    </citation>
    <scope>NUCLEOTIDE SEQUENCE [LARGE SCALE GENOMIC DNA]</scope>
    <source>
        <strain evidence="6 7">TGS2-1</strain>
    </source>
</reference>
<dbReference type="InterPro" id="IPR014031">
    <property type="entry name" value="Ketoacyl_synth_C"/>
</dbReference>
<proteinExistence type="predicted"/>
<dbReference type="Pfam" id="PF00550">
    <property type="entry name" value="PP-binding"/>
    <property type="match status" value="1"/>
</dbReference>
<organism evidence="6 7">
    <name type="scientific">Brevibacillus antibioticus</name>
    <dbReference type="NCBI Taxonomy" id="2570228"/>
    <lineage>
        <taxon>Bacteria</taxon>
        <taxon>Bacillati</taxon>
        <taxon>Bacillota</taxon>
        <taxon>Bacilli</taxon>
        <taxon>Bacillales</taxon>
        <taxon>Paenibacillaceae</taxon>
        <taxon>Brevibacillus</taxon>
    </lineage>
</organism>
<evidence type="ECO:0000313" key="6">
    <source>
        <dbReference type="EMBL" id="TKI55080.1"/>
    </source>
</evidence>
<dbReference type="GO" id="GO:0071770">
    <property type="term" value="P:DIM/DIP cell wall layer assembly"/>
    <property type="evidence" value="ECO:0007669"/>
    <property type="project" value="TreeGrafter"/>
</dbReference>
<keyword evidence="3" id="KW-0808">Transferase</keyword>
<dbReference type="GO" id="GO:0004312">
    <property type="term" value="F:fatty acid synthase activity"/>
    <property type="evidence" value="ECO:0007669"/>
    <property type="project" value="TreeGrafter"/>
</dbReference>
<dbReference type="EMBL" id="SZNK01000001">
    <property type="protein sequence ID" value="TKI55080.1"/>
    <property type="molecule type" value="Genomic_DNA"/>
</dbReference>
<dbReference type="SUPFAM" id="SSF53901">
    <property type="entry name" value="Thiolase-like"/>
    <property type="match status" value="1"/>
</dbReference>
<dbReference type="Pfam" id="PF02801">
    <property type="entry name" value="Ketoacyl-synt_C"/>
    <property type="match status" value="1"/>
</dbReference>
<dbReference type="PROSITE" id="PS52004">
    <property type="entry name" value="KS3_2"/>
    <property type="match status" value="1"/>
</dbReference>
<dbReference type="GO" id="GO:0006633">
    <property type="term" value="P:fatty acid biosynthetic process"/>
    <property type="evidence" value="ECO:0007669"/>
    <property type="project" value="InterPro"/>
</dbReference>
<dbReference type="Gene3D" id="3.40.47.10">
    <property type="match status" value="1"/>
</dbReference>
<evidence type="ECO:0000256" key="2">
    <source>
        <dbReference type="ARBA" id="ARBA00022553"/>
    </source>
</evidence>
<dbReference type="GO" id="GO:0005886">
    <property type="term" value="C:plasma membrane"/>
    <property type="evidence" value="ECO:0007669"/>
    <property type="project" value="TreeGrafter"/>
</dbReference>
<dbReference type="InterPro" id="IPR009081">
    <property type="entry name" value="PP-bd_ACP"/>
</dbReference>
<dbReference type="SMART" id="SM00825">
    <property type="entry name" value="PKS_KS"/>
    <property type="match status" value="1"/>
</dbReference>